<dbReference type="RefSeq" id="XP_040769214.1">
    <property type="nucleotide sequence ID" value="XM_040907873.1"/>
</dbReference>
<feature type="compositionally biased region" description="Acidic residues" evidence="2">
    <location>
        <begin position="428"/>
        <end position="440"/>
    </location>
</feature>
<feature type="compositionally biased region" description="Polar residues" evidence="2">
    <location>
        <begin position="214"/>
        <end position="225"/>
    </location>
</feature>
<organism evidence="3 4">
    <name type="scientific">Laetiporus sulphureus 93-53</name>
    <dbReference type="NCBI Taxonomy" id="1314785"/>
    <lineage>
        <taxon>Eukaryota</taxon>
        <taxon>Fungi</taxon>
        <taxon>Dikarya</taxon>
        <taxon>Basidiomycota</taxon>
        <taxon>Agaricomycotina</taxon>
        <taxon>Agaricomycetes</taxon>
        <taxon>Polyporales</taxon>
        <taxon>Laetiporus</taxon>
    </lineage>
</organism>
<dbReference type="AlphaFoldDB" id="A0A165HAP1"/>
<dbReference type="SUPFAM" id="SSF140361">
    <property type="entry name" value="MIT domain-like"/>
    <property type="match status" value="1"/>
</dbReference>
<feature type="compositionally biased region" description="Pro residues" evidence="2">
    <location>
        <begin position="103"/>
        <end position="115"/>
    </location>
</feature>
<sequence>MSSVDSPLNTAHRHAANADDYVAQGLLIPAAEEHMKAAEAFLVCVEAATDEHTKRTLQMLYNDHSKAEKELQRRIAKLREENKDPTLPQKQSGNAATAAAVPPRVPPPTSSPPPRNVMSESQQTVDESFMLLGQRSDAGDPFNQFWKITEGMLDYLSQPVAFATAPLFPATTSQTARRDASSSSDTDAEDAFSKRLSRGIGLVKAARSRMLTRQESASNALNSDASHAAGITTFPPRPLYPAQQDDWDEEFPENYGDDMADSFCLIPSKSDSSSGTLMKENDALREDLAETRKQLASAEGMLKMRQEQDQQLRDSILLARKEAQRAMMSSTMTPRTSPAAVDLASLNLNVPPVPALNSGKSGRDREAQLVRRVRELEEEVRGLRTENEKQKAMIVRFRERWEKLKESAKRKKEAKAAAEAINIVSERIDEEPEAEAEAERDDVKSR</sequence>
<feature type="region of interest" description="Disordered" evidence="2">
    <location>
        <begin position="214"/>
        <end position="239"/>
    </location>
</feature>
<feature type="coiled-coil region" evidence="1">
    <location>
        <begin position="274"/>
        <end position="308"/>
    </location>
</feature>
<dbReference type="GeneID" id="63824902"/>
<feature type="region of interest" description="Disordered" evidence="2">
    <location>
        <begin position="425"/>
        <end position="446"/>
    </location>
</feature>
<accession>A0A165HAP1</accession>
<evidence type="ECO:0000313" key="4">
    <source>
        <dbReference type="Proteomes" id="UP000076871"/>
    </source>
</evidence>
<dbReference type="PANTHER" id="PTHR40130:SF1">
    <property type="entry name" value="SPINDLE POLE BODY-ASSOCIATED PROTEIN CUT12 DOMAIN-CONTAINING PROTEIN"/>
    <property type="match status" value="1"/>
</dbReference>
<gene>
    <name evidence="3" type="ORF">LAESUDRAFT_720716</name>
</gene>
<proteinExistence type="predicted"/>
<dbReference type="PANTHER" id="PTHR40130">
    <property type="entry name" value="EXPRESSED PROTEIN"/>
    <property type="match status" value="1"/>
</dbReference>
<feature type="coiled-coil region" evidence="1">
    <location>
        <begin position="366"/>
        <end position="393"/>
    </location>
</feature>
<feature type="compositionally biased region" description="Low complexity" evidence="2">
    <location>
        <begin position="173"/>
        <end position="185"/>
    </location>
</feature>
<protein>
    <recommendedName>
        <fullName evidence="5">MIT domain-containing protein</fullName>
    </recommendedName>
</protein>
<dbReference type="EMBL" id="KV427607">
    <property type="protein sequence ID" value="KZT11474.1"/>
    <property type="molecule type" value="Genomic_DNA"/>
</dbReference>
<dbReference type="Proteomes" id="UP000076871">
    <property type="component" value="Unassembled WGS sequence"/>
</dbReference>
<feature type="region of interest" description="Disordered" evidence="2">
    <location>
        <begin position="173"/>
        <end position="192"/>
    </location>
</feature>
<name>A0A165HAP1_9APHY</name>
<reference evidence="3 4" key="1">
    <citation type="journal article" date="2016" name="Mol. Biol. Evol.">
        <title>Comparative Genomics of Early-Diverging Mushroom-Forming Fungi Provides Insights into the Origins of Lignocellulose Decay Capabilities.</title>
        <authorList>
            <person name="Nagy L.G."/>
            <person name="Riley R."/>
            <person name="Tritt A."/>
            <person name="Adam C."/>
            <person name="Daum C."/>
            <person name="Floudas D."/>
            <person name="Sun H."/>
            <person name="Yadav J.S."/>
            <person name="Pangilinan J."/>
            <person name="Larsson K.H."/>
            <person name="Matsuura K."/>
            <person name="Barry K."/>
            <person name="Labutti K."/>
            <person name="Kuo R."/>
            <person name="Ohm R.A."/>
            <person name="Bhattacharya S.S."/>
            <person name="Shirouzu T."/>
            <person name="Yoshinaga Y."/>
            <person name="Martin F.M."/>
            <person name="Grigoriev I.V."/>
            <person name="Hibbett D.S."/>
        </authorList>
    </citation>
    <scope>NUCLEOTIDE SEQUENCE [LARGE SCALE GENOMIC DNA]</scope>
    <source>
        <strain evidence="3 4">93-53</strain>
    </source>
</reference>
<keyword evidence="1" id="KW-0175">Coiled coil</keyword>
<evidence type="ECO:0000313" key="3">
    <source>
        <dbReference type="EMBL" id="KZT11474.1"/>
    </source>
</evidence>
<feature type="region of interest" description="Disordered" evidence="2">
    <location>
        <begin position="79"/>
        <end position="121"/>
    </location>
</feature>
<dbReference type="OrthoDB" id="3197614at2759"/>
<evidence type="ECO:0008006" key="5">
    <source>
        <dbReference type="Google" id="ProtNLM"/>
    </source>
</evidence>
<evidence type="ECO:0000256" key="1">
    <source>
        <dbReference type="SAM" id="Coils"/>
    </source>
</evidence>
<dbReference type="STRING" id="1314785.A0A165HAP1"/>
<evidence type="ECO:0000256" key="2">
    <source>
        <dbReference type="SAM" id="MobiDB-lite"/>
    </source>
</evidence>
<dbReference type="Gene3D" id="1.20.58.80">
    <property type="entry name" value="Phosphotransferase system, lactose/cellobiose-type IIA subunit"/>
    <property type="match status" value="1"/>
</dbReference>
<dbReference type="InParanoid" id="A0A165HAP1"/>
<keyword evidence="4" id="KW-1185">Reference proteome</keyword>